<dbReference type="Pfam" id="PF07729">
    <property type="entry name" value="FCD"/>
    <property type="match status" value="1"/>
</dbReference>
<protein>
    <submittedName>
        <fullName evidence="5">GntR family transcriptional regulator</fullName>
    </submittedName>
</protein>
<name>A0ABR9CEZ5_9HYPH</name>
<evidence type="ECO:0000256" key="2">
    <source>
        <dbReference type="ARBA" id="ARBA00023125"/>
    </source>
</evidence>
<evidence type="ECO:0000256" key="3">
    <source>
        <dbReference type="ARBA" id="ARBA00023163"/>
    </source>
</evidence>
<feature type="domain" description="HTH gntR-type" evidence="4">
    <location>
        <begin position="13"/>
        <end position="80"/>
    </location>
</feature>
<keyword evidence="1" id="KW-0805">Transcription regulation</keyword>
<dbReference type="SUPFAM" id="SSF48008">
    <property type="entry name" value="GntR ligand-binding domain-like"/>
    <property type="match status" value="1"/>
</dbReference>
<dbReference type="EMBL" id="JACYXJ010000006">
    <property type="protein sequence ID" value="MBD8878228.1"/>
    <property type="molecule type" value="Genomic_DNA"/>
</dbReference>
<dbReference type="Pfam" id="PF00392">
    <property type="entry name" value="GntR"/>
    <property type="match status" value="1"/>
</dbReference>
<dbReference type="Proteomes" id="UP000615687">
    <property type="component" value="Unassembled WGS sequence"/>
</dbReference>
<dbReference type="SMART" id="SM00345">
    <property type="entry name" value="HTH_GNTR"/>
    <property type="match status" value="1"/>
</dbReference>
<evidence type="ECO:0000259" key="4">
    <source>
        <dbReference type="PROSITE" id="PS50949"/>
    </source>
</evidence>
<dbReference type="Gene3D" id="1.20.120.530">
    <property type="entry name" value="GntR ligand-binding domain-like"/>
    <property type="match status" value="1"/>
</dbReference>
<dbReference type="InterPro" id="IPR036388">
    <property type="entry name" value="WH-like_DNA-bd_sf"/>
</dbReference>
<dbReference type="PANTHER" id="PTHR43537:SF50">
    <property type="entry name" value="TRANSCRIPTIONAL REGULATORY PROTEIN"/>
    <property type="match status" value="1"/>
</dbReference>
<keyword evidence="3" id="KW-0804">Transcription</keyword>
<keyword evidence="2" id="KW-0238">DNA-binding</keyword>
<dbReference type="InterPro" id="IPR008920">
    <property type="entry name" value="TF_FadR/GntR_C"/>
</dbReference>
<dbReference type="PRINTS" id="PR00035">
    <property type="entry name" value="HTHGNTR"/>
</dbReference>
<dbReference type="SMART" id="SM00895">
    <property type="entry name" value="FCD"/>
    <property type="match status" value="1"/>
</dbReference>
<evidence type="ECO:0000313" key="6">
    <source>
        <dbReference type="Proteomes" id="UP000615687"/>
    </source>
</evidence>
<dbReference type="InterPro" id="IPR011711">
    <property type="entry name" value="GntR_C"/>
</dbReference>
<organism evidence="5 6">
    <name type="scientific">Roseibium polysiphoniae</name>
    <dbReference type="NCBI Taxonomy" id="2571221"/>
    <lineage>
        <taxon>Bacteria</taxon>
        <taxon>Pseudomonadati</taxon>
        <taxon>Pseudomonadota</taxon>
        <taxon>Alphaproteobacteria</taxon>
        <taxon>Hyphomicrobiales</taxon>
        <taxon>Stappiaceae</taxon>
        <taxon>Roseibium</taxon>
    </lineage>
</organism>
<dbReference type="SUPFAM" id="SSF46785">
    <property type="entry name" value="Winged helix' DNA-binding domain"/>
    <property type="match status" value="1"/>
</dbReference>
<proteinExistence type="predicted"/>
<sequence>MTDLSANMIIERKSLHLELVERLRPLIIEGQMAPDKKVPEKALCEQFSVSRTPLREALKVLAAEGLVRLEPNRGAWVTAITIEEVEEVFPVLAVLEGLSGELACEKISDEEITSIRSLHDEMIQSYHDRDLATYFKLNQEIHLGILSAARNETLANSSMSLSARMLRARYAANMSDERWSEAVDEHNEIIRTLEARDGKKLASILIVHMKNKKSSVLRWLQNPPDVEAV</sequence>
<evidence type="ECO:0000313" key="5">
    <source>
        <dbReference type="EMBL" id="MBD8878228.1"/>
    </source>
</evidence>
<evidence type="ECO:0000256" key="1">
    <source>
        <dbReference type="ARBA" id="ARBA00023015"/>
    </source>
</evidence>
<dbReference type="PANTHER" id="PTHR43537">
    <property type="entry name" value="TRANSCRIPTIONAL REGULATOR, GNTR FAMILY"/>
    <property type="match status" value="1"/>
</dbReference>
<dbReference type="InterPro" id="IPR036390">
    <property type="entry name" value="WH_DNA-bd_sf"/>
</dbReference>
<dbReference type="InterPro" id="IPR000524">
    <property type="entry name" value="Tscrpt_reg_HTH_GntR"/>
</dbReference>
<dbReference type="Gene3D" id="1.10.10.10">
    <property type="entry name" value="Winged helix-like DNA-binding domain superfamily/Winged helix DNA-binding domain"/>
    <property type="match status" value="1"/>
</dbReference>
<keyword evidence="6" id="KW-1185">Reference proteome</keyword>
<comment type="caution">
    <text evidence="5">The sequence shown here is derived from an EMBL/GenBank/DDBJ whole genome shotgun (WGS) entry which is preliminary data.</text>
</comment>
<dbReference type="CDD" id="cd07377">
    <property type="entry name" value="WHTH_GntR"/>
    <property type="match status" value="1"/>
</dbReference>
<reference evidence="5 6" key="1">
    <citation type="submission" date="2020-09" db="EMBL/GenBank/DDBJ databases">
        <title>The genome sequence of type strain Labrenzia polysiphoniae KACC 19711.</title>
        <authorList>
            <person name="Liu Y."/>
        </authorList>
    </citation>
    <scope>NUCLEOTIDE SEQUENCE [LARGE SCALE GENOMIC DNA]</scope>
    <source>
        <strain evidence="5 6">KACC 19711</strain>
    </source>
</reference>
<gene>
    <name evidence="5" type="ORF">IG617_18185</name>
</gene>
<accession>A0ABR9CEZ5</accession>
<dbReference type="RefSeq" id="WP_192110631.1">
    <property type="nucleotide sequence ID" value="NZ_JACYXJ010000006.1"/>
</dbReference>
<dbReference type="PROSITE" id="PS50949">
    <property type="entry name" value="HTH_GNTR"/>
    <property type="match status" value="1"/>
</dbReference>